<dbReference type="PANTHER" id="PTHR11877">
    <property type="entry name" value="HYDROXYMETHYLGLUTARYL-COA SYNTHASE"/>
    <property type="match status" value="1"/>
</dbReference>
<comment type="similarity">
    <text evidence="1 4">Belongs to the thiolase-like superfamily. Chalcone/stilbene synthases family.</text>
</comment>
<dbReference type="Gene3D" id="3.40.47.10">
    <property type="match status" value="2"/>
</dbReference>
<dbReference type="InterPro" id="IPR012328">
    <property type="entry name" value="Chalcone/stilbene_synt_C"/>
</dbReference>
<evidence type="ECO:0000313" key="8">
    <source>
        <dbReference type="Proteomes" id="UP000541444"/>
    </source>
</evidence>
<dbReference type="Pfam" id="PF00195">
    <property type="entry name" value="Chal_sti_synt_N"/>
    <property type="match status" value="1"/>
</dbReference>
<dbReference type="GO" id="GO:0016747">
    <property type="term" value="F:acyltransferase activity, transferring groups other than amino-acyl groups"/>
    <property type="evidence" value="ECO:0007669"/>
    <property type="project" value="InterPro"/>
</dbReference>
<evidence type="ECO:0008006" key="9">
    <source>
        <dbReference type="Google" id="ProtNLM"/>
    </source>
</evidence>
<reference evidence="7 8" key="1">
    <citation type="journal article" date="2020" name="IScience">
        <title>Genome Sequencing of the Endangered Kingdonia uniflora (Circaeasteraceae, Ranunculales) Reveals Potential Mechanisms of Evolutionary Specialization.</title>
        <authorList>
            <person name="Sun Y."/>
            <person name="Deng T."/>
            <person name="Zhang A."/>
            <person name="Moore M.J."/>
            <person name="Landis J.B."/>
            <person name="Lin N."/>
            <person name="Zhang H."/>
            <person name="Zhang X."/>
            <person name="Huang J."/>
            <person name="Zhang X."/>
            <person name="Sun H."/>
            <person name="Wang H."/>
        </authorList>
    </citation>
    <scope>NUCLEOTIDE SEQUENCE [LARGE SCALE GENOMIC DNA]</scope>
    <source>
        <strain evidence="7">TB1705</strain>
        <tissue evidence="7">Leaf</tissue>
    </source>
</reference>
<feature type="domain" description="Chalcone/stilbene synthase N-terminal" evidence="5">
    <location>
        <begin position="1"/>
        <end position="71"/>
    </location>
</feature>
<dbReference type="AlphaFoldDB" id="A0A7J7MDN0"/>
<evidence type="ECO:0000259" key="6">
    <source>
        <dbReference type="Pfam" id="PF02797"/>
    </source>
</evidence>
<dbReference type="InterPro" id="IPR001099">
    <property type="entry name" value="Chalcone/stilbene_synt_N"/>
</dbReference>
<evidence type="ECO:0000256" key="1">
    <source>
        <dbReference type="ARBA" id="ARBA00005531"/>
    </source>
</evidence>
<keyword evidence="8" id="KW-1185">Reference proteome</keyword>
<dbReference type="EMBL" id="JACGCM010001595">
    <property type="protein sequence ID" value="KAF6152900.1"/>
    <property type="molecule type" value="Genomic_DNA"/>
</dbReference>
<gene>
    <name evidence="7" type="ORF">GIB67_033471</name>
</gene>
<organism evidence="7 8">
    <name type="scientific">Kingdonia uniflora</name>
    <dbReference type="NCBI Taxonomy" id="39325"/>
    <lineage>
        <taxon>Eukaryota</taxon>
        <taxon>Viridiplantae</taxon>
        <taxon>Streptophyta</taxon>
        <taxon>Embryophyta</taxon>
        <taxon>Tracheophyta</taxon>
        <taxon>Spermatophyta</taxon>
        <taxon>Magnoliopsida</taxon>
        <taxon>Ranunculales</taxon>
        <taxon>Circaeasteraceae</taxon>
        <taxon>Kingdonia</taxon>
    </lineage>
</organism>
<dbReference type="SUPFAM" id="SSF53901">
    <property type="entry name" value="Thiolase-like"/>
    <property type="match status" value="2"/>
</dbReference>
<dbReference type="GO" id="GO:0030639">
    <property type="term" value="P:polyketide biosynthetic process"/>
    <property type="evidence" value="ECO:0007669"/>
    <property type="project" value="TreeGrafter"/>
</dbReference>
<accession>A0A7J7MDN0</accession>
<sequence>MMYQEGCFASGMVLRLAEDLVENNDCSRVLVVCSKMLSVIIFHGLSESHSDSMVGHVLFGNGVSAVIVGAELDSLVERLFEIASFGQTIILKSKGAILGHLCEIDLRFQLSKDVPSLISDNIENCLTKAFAPIGVKGWKLLF</sequence>
<evidence type="ECO:0000259" key="5">
    <source>
        <dbReference type="Pfam" id="PF00195"/>
    </source>
</evidence>
<proteinExistence type="inferred from homology"/>
<dbReference type="PANTHER" id="PTHR11877:SF14">
    <property type="entry name" value="CHALCONE SYNTHASE"/>
    <property type="match status" value="1"/>
</dbReference>
<keyword evidence="3 4" id="KW-0012">Acyltransferase</keyword>
<dbReference type="Proteomes" id="UP000541444">
    <property type="component" value="Unassembled WGS sequence"/>
</dbReference>
<feature type="domain" description="Chalcone/stilbene synthase C-terminal" evidence="6">
    <location>
        <begin position="82"/>
        <end position="142"/>
    </location>
</feature>
<protein>
    <recommendedName>
        <fullName evidence="9">Chalcone synthase</fullName>
    </recommendedName>
</protein>
<dbReference type="InterPro" id="IPR016039">
    <property type="entry name" value="Thiolase-like"/>
</dbReference>
<evidence type="ECO:0000256" key="4">
    <source>
        <dbReference type="RuleBase" id="RU003633"/>
    </source>
</evidence>
<comment type="caution">
    <text evidence="7">The sequence shown here is derived from an EMBL/GenBank/DDBJ whole genome shotgun (WGS) entry which is preliminary data.</text>
</comment>
<evidence type="ECO:0000256" key="2">
    <source>
        <dbReference type="ARBA" id="ARBA00022679"/>
    </source>
</evidence>
<evidence type="ECO:0000313" key="7">
    <source>
        <dbReference type="EMBL" id="KAF6152900.1"/>
    </source>
</evidence>
<keyword evidence="2 4" id="KW-0808">Transferase</keyword>
<dbReference type="Pfam" id="PF02797">
    <property type="entry name" value="Chal_sti_synt_C"/>
    <property type="match status" value="1"/>
</dbReference>
<name>A0A7J7MDN0_9MAGN</name>
<dbReference type="OrthoDB" id="1500228at2759"/>
<dbReference type="InterPro" id="IPR011141">
    <property type="entry name" value="Polyketide_synthase_type-III"/>
</dbReference>
<evidence type="ECO:0000256" key="3">
    <source>
        <dbReference type="ARBA" id="ARBA00023315"/>
    </source>
</evidence>